<dbReference type="EnsemblMetazoa" id="BGLB033931-RB">
    <property type="protein sequence ID" value="BGLB033931-PB"/>
    <property type="gene ID" value="BGLB033931"/>
</dbReference>
<reference evidence="1" key="2">
    <citation type="submission" date="2013-03" db="EMBL/GenBank/DDBJ databases">
        <title>Sequence assembly of the Biomphalaria glabrata genome version 4.3.</title>
        <authorList>
            <person name="Warren W."/>
            <person name="Wilson R.K."/>
            <person name="Hillier L.W."/>
            <person name="Minx P."/>
        </authorList>
    </citation>
    <scope>NUCLEOTIDE SEQUENCE</scope>
    <source>
        <strain evidence="1">BB02</strain>
    </source>
</reference>
<evidence type="ECO:0000313" key="2">
    <source>
        <dbReference type="Proteomes" id="UP000076420"/>
    </source>
</evidence>
<dbReference type="InterPro" id="IPR027124">
    <property type="entry name" value="Swc5/CFDP1/2"/>
</dbReference>
<dbReference type="SUPFAM" id="SSF56219">
    <property type="entry name" value="DNase I-like"/>
    <property type="match status" value="1"/>
</dbReference>
<dbReference type="CDD" id="cd09076">
    <property type="entry name" value="L1-EN"/>
    <property type="match status" value="1"/>
</dbReference>
<organism evidence="1 2">
    <name type="scientific">Biomphalaria glabrata</name>
    <name type="common">Bloodfluke planorb</name>
    <name type="synonym">Freshwater snail</name>
    <dbReference type="NCBI Taxonomy" id="6526"/>
    <lineage>
        <taxon>Eukaryota</taxon>
        <taxon>Metazoa</taxon>
        <taxon>Spiralia</taxon>
        <taxon>Lophotrochozoa</taxon>
        <taxon>Mollusca</taxon>
        <taxon>Gastropoda</taxon>
        <taxon>Heterobranchia</taxon>
        <taxon>Euthyneura</taxon>
        <taxon>Panpulmonata</taxon>
        <taxon>Hygrophila</taxon>
        <taxon>Lymnaeoidea</taxon>
        <taxon>Planorbidae</taxon>
        <taxon>Biomphalaria</taxon>
    </lineage>
</organism>
<sequence length="253" mass="28931">MVGNVIGFKPVSDRLCSLRLKGKFFNISFINAHAPTEDADDNTKEAFYDGLERIYDEAPKHDIKIVLGDFNAKIGKEPAFRPIIGKESLHEETNNNGIRLVDFASGKGMSISSTKFQHKNIHKVTWISPDGNTQNQIDHILIDKRHGSDILDVRSFRGANADSDHLLVKAKLRQRINTIHNYQRKRAQQYDSQKLTKDPLVAETYRMVLQTQLTTLGKDCENNINEHWEIIKHAIKRTAEEVVGFNLNKRTRK</sequence>
<dbReference type="PANTHER" id="PTHR23227">
    <property type="entry name" value="BUCENTAUR RELATED"/>
    <property type="match status" value="1"/>
</dbReference>
<dbReference type="Gene3D" id="3.60.10.10">
    <property type="entry name" value="Endonuclease/exonuclease/phosphatase"/>
    <property type="match status" value="1"/>
</dbReference>
<dbReference type="VEuPathDB" id="VectorBase:BGLB033931"/>
<evidence type="ECO:0008006" key="3">
    <source>
        <dbReference type="Google" id="ProtNLM"/>
    </source>
</evidence>
<dbReference type="STRING" id="6526.A0A2C9LR30"/>
<name>A0A2C9LR30_BIOGL</name>
<dbReference type="Proteomes" id="UP000076420">
    <property type="component" value="Unassembled WGS sequence"/>
</dbReference>
<reference evidence="1" key="3">
    <citation type="submission" date="2020-05" db="UniProtKB">
        <authorList>
            <consortium name="EnsemblMetazoa"/>
        </authorList>
    </citation>
    <scope>IDENTIFICATION</scope>
    <source>
        <strain evidence="1">BB02</strain>
    </source>
</reference>
<dbReference type="InterPro" id="IPR036691">
    <property type="entry name" value="Endo/exonu/phosph_ase_sf"/>
</dbReference>
<protein>
    <recommendedName>
        <fullName evidence="3">Endonuclease/exonuclease/phosphatase domain-containing protein</fullName>
    </recommendedName>
</protein>
<dbReference type="EnsemblMetazoa" id="BGLB033931-RC">
    <property type="protein sequence ID" value="BGLB033931-PC"/>
    <property type="gene ID" value="BGLB033931"/>
</dbReference>
<reference evidence="1" key="1">
    <citation type="journal article" date="2004" name="J. Parasitol.">
        <title>The mitochondrial genome of Biomphalaria glabrata (Gastropoda: Basommatophora), intermediate host of Schistosoma mansoni.</title>
        <authorList>
            <person name="DeJong R.J."/>
            <person name="Emery A.M."/>
            <person name="Adema C.M."/>
        </authorList>
    </citation>
    <scope>NUCLEOTIDE SEQUENCE</scope>
    <source>
        <strain evidence="1">BB02</strain>
    </source>
</reference>
<dbReference type="EnsemblMetazoa" id="BGLB033931-RA">
    <property type="protein sequence ID" value="BGLB033931-PA"/>
    <property type="gene ID" value="BGLB033931"/>
</dbReference>
<dbReference type="PANTHER" id="PTHR23227:SF67">
    <property type="entry name" value="CRANIOFACIAL DEVELOPMENT PROTEIN 2-LIKE"/>
    <property type="match status" value="1"/>
</dbReference>
<dbReference type="AlphaFoldDB" id="A0A2C9LR30"/>
<proteinExistence type="predicted"/>
<dbReference type="KEGG" id="bgt:106058454"/>
<gene>
    <name evidence="1" type="primary">106058454</name>
</gene>
<accession>A0A2C9LR30</accession>
<evidence type="ECO:0000313" key="1">
    <source>
        <dbReference type="EnsemblMetazoa" id="BGLB033931-PA"/>
    </source>
</evidence>
<dbReference type="VEuPathDB" id="VectorBase:BGLAX_048009"/>
<dbReference type="EnsemblMetazoa" id="BGLB033931-RD">
    <property type="protein sequence ID" value="BGLB033931-PD"/>
    <property type="gene ID" value="BGLB033931"/>
</dbReference>